<feature type="transmembrane region" description="Helical" evidence="1">
    <location>
        <begin position="42"/>
        <end position="68"/>
    </location>
</feature>
<feature type="transmembrane region" description="Helical" evidence="1">
    <location>
        <begin position="12"/>
        <end position="36"/>
    </location>
</feature>
<organism evidence="2 3">
    <name type="scientific">Phytohabitans aurantiacus</name>
    <dbReference type="NCBI Taxonomy" id="3016789"/>
    <lineage>
        <taxon>Bacteria</taxon>
        <taxon>Bacillati</taxon>
        <taxon>Actinomycetota</taxon>
        <taxon>Actinomycetes</taxon>
        <taxon>Micromonosporales</taxon>
        <taxon>Micromonosporaceae</taxon>
    </lineage>
</organism>
<keyword evidence="3" id="KW-1185">Reference proteome</keyword>
<keyword evidence="1" id="KW-1133">Transmembrane helix</keyword>
<evidence type="ECO:0008006" key="4">
    <source>
        <dbReference type="Google" id="ProtNLM"/>
    </source>
</evidence>
<gene>
    <name evidence="2" type="ORF">Pa4123_41400</name>
</gene>
<keyword evidence="1" id="KW-0812">Transmembrane</keyword>
<evidence type="ECO:0000313" key="3">
    <source>
        <dbReference type="Proteomes" id="UP001144280"/>
    </source>
</evidence>
<sequence length="69" mass="6854">MEDTVKIDLGLLGLWLAVGLLFSVIVGVAGGVLAWLSGQRPAAAIIAGGMAFGGAFTLVLAVIGLFLAA</sequence>
<proteinExistence type="predicted"/>
<evidence type="ECO:0000313" key="2">
    <source>
        <dbReference type="EMBL" id="GLH98865.1"/>
    </source>
</evidence>
<accession>A0ABQ5QZV6</accession>
<comment type="caution">
    <text evidence="2">The sequence shown here is derived from an EMBL/GenBank/DDBJ whole genome shotgun (WGS) entry which is preliminary data.</text>
</comment>
<reference evidence="2" key="1">
    <citation type="submission" date="2022-12" db="EMBL/GenBank/DDBJ databases">
        <title>New Phytohabitans aurantiacus sp. RD004123 nov., an actinomycete isolated from soil.</title>
        <authorList>
            <person name="Triningsih D.W."/>
            <person name="Harunari E."/>
            <person name="Igarashi Y."/>
        </authorList>
    </citation>
    <scope>NUCLEOTIDE SEQUENCE</scope>
    <source>
        <strain evidence="2">RD004123</strain>
    </source>
</reference>
<dbReference type="EMBL" id="BSDI01000019">
    <property type="protein sequence ID" value="GLH98865.1"/>
    <property type="molecule type" value="Genomic_DNA"/>
</dbReference>
<evidence type="ECO:0000256" key="1">
    <source>
        <dbReference type="SAM" id="Phobius"/>
    </source>
</evidence>
<name>A0ABQ5QZV6_9ACTN</name>
<dbReference type="Proteomes" id="UP001144280">
    <property type="component" value="Unassembled WGS sequence"/>
</dbReference>
<protein>
    <recommendedName>
        <fullName evidence="4">Major facilitator superfamily (MFS) profile domain-containing protein</fullName>
    </recommendedName>
</protein>
<keyword evidence="1" id="KW-0472">Membrane</keyword>